<dbReference type="EMBL" id="BMAO01020260">
    <property type="protein sequence ID" value="GFQ66082.1"/>
    <property type="molecule type" value="Genomic_DNA"/>
</dbReference>
<accession>A0A8X6EZY2</accession>
<comment type="caution">
    <text evidence="1">The sequence shown here is derived from an EMBL/GenBank/DDBJ whole genome shotgun (WGS) entry which is preliminary data.</text>
</comment>
<keyword evidence="2" id="KW-1185">Reference proteome</keyword>
<sequence>MARERKMKICFYSRKAQVSAVQHVPPQGEAGMQLPWQPGAHRLCHQGHRYSHMLSSPSTKRNPRYWESLQAIAAPGSLSNKVSQLNKRRRNSKEVAISGVEFL</sequence>
<proteinExistence type="predicted"/>
<dbReference type="Proteomes" id="UP000887116">
    <property type="component" value="Unassembled WGS sequence"/>
</dbReference>
<dbReference type="AlphaFoldDB" id="A0A8X6EZY2"/>
<evidence type="ECO:0000313" key="2">
    <source>
        <dbReference type="Proteomes" id="UP000887116"/>
    </source>
</evidence>
<protein>
    <submittedName>
        <fullName evidence="1">Uncharacterized protein</fullName>
    </submittedName>
</protein>
<gene>
    <name evidence="1" type="ORF">TNCT_374901</name>
</gene>
<name>A0A8X6EZY2_TRICU</name>
<reference evidence="1" key="1">
    <citation type="submission" date="2020-07" db="EMBL/GenBank/DDBJ databases">
        <title>Multicomponent nature underlies the extraordinary mechanical properties of spider dragline silk.</title>
        <authorList>
            <person name="Kono N."/>
            <person name="Nakamura H."/>
            <person name="Mori M."/>
            <person name="Yoshida Y."/>
            <person name="Ohtoshi R."/>
            <person name="Malay A.D."/>
            <person name="Moran D.A.P."/>
            <person name="Tomita M."/>
            <person name="Numata K."/>
            <person name="Arakawa K."/>
        </authorList>
    </citation>
    <scope>NUCLEOTIDE SEQUENCE</scope>
</reference>
<evidence type="ECO:0000313" key="1">
    <source>
        <dbReference type="EMBL" id="GFQ66082.1"/>
    </source>
</evidence>
<organism evidence="1 2">
    <name type="scientific">Trichonephila clavata</name>
    <name type="common">Joro spider</name>
    <name type="synonym">Nephila clavata</name>
    <dbReference type="NCBI Taxonomy" id="2740835"/>
    <lineage>
        <taxon>Eukaryota</taxon>
        <taxon>Metazoa</taxon>
        <taxon>Ecdysozoa</taxon>
        <taxon>Arthropoda</taxon>
        <taxon>Chelicerata</taxon>
        <taxon>Arachnida</taxon>
        <taxon>Araneae</taxon>
        <taxon>Araneomorphae</taxon>
        <taxon>Entelegynae</taxon>
        <taxon>Araneoidea</taxon>
        <taxon>Nephilidae</taxon>
        <taxon>Trichonephila</taxon>
    </lineage>
</organism>